<dbReference type="GO" id="GO:0006457">
    <property type="term" value="P:protein folding"/>
    <property type="evidence" value="ECO:0007669"/>
    <property type="project" value="UniProtKB-UniRule"/>
</dbReference>
<keyword evidence="20" id="KW-1185">Reference proteome</keyword>
<keyword evidence="12 16" id="KW-0143">Chaperone</keyword>
<evidence type="ECO:0000256" key="2">
    <source>
        <dbReference type="ARBA" id="ARBA00004383"/>
    </source>
</evidence>
<comment type="similarity">
    <text evidence="3 16">Belongs to the lipase chaperone family.</text>
</comment>
<evidence type="ECO:0000256" key="3">
    <source>
        <dbReference type="ARBA" id="ARBA00010358"/>
    </source>
</evidence>
<dbReference type="GO" id="GO:0005886">
    <property type="term" value="C:plasma membrane"/>
    <property type="evidence" value="ECO:0007669"/>
    <property type="project" value="UniProtKB-SubCell"/>
</dbReference>
<dbReference type="HAMAP" id="MF_00790">
    <property type="entry name" value="Lipase_chap"/>
    <property type="match status" value="1"/>
</dbReference>
<evidence type="ECO:0000256" key="4">
    <source>
        <dbReference type="ARBA" id="ARBA00019692"/>
    </source>
</evidence>
<evidence type="ECO:0000256" key="7">
    <source>
        <dbReference type="ARBA" id="ARBA00022692"/>
    </source>
</evidence>
<protein>
    <recommendedName>
        <fullName evidence="4 16">Lipase chaperone</fullName>
    </recommendedName>
    <alternativeName>
        <fullName evidence="16">Lipase activator protein</fullName>
    </alternativeName>
    <alternativeName>
        <fullName evidence="15 16">Lipase foldase</fullName>
    </alternativeName>
    <alternativeName>
        <fullName evidence="13 16">Lipase helper protein</fullName>
    </alternativeName>
    <alternativeName>
        <fullName evidence="14 16">Lipase modulator</fullName>
    </alternativeName>
</protein>
<evidence type="ECO:0000256" key="14">
    <source>
        <dbReference type="ARBA" id="ARBA00031542"/>
    </source>
</evidence>
<evidence type="ECO:0000256" key="12">
    <source>
        <dbReference type="ARBA" id="ARBA00023186"/>
    </source>
</evidence>
<keyword evidence="10 16" id="KW-0443">Lipid metabolism</keyword>
<dbReference type="Pfam" id="PF03280">
    <property type="entry name" value="Lipase_chap"/>
    <property type="match status" value="1"/>
</dbReference>
<comment type="function">
    <text evidence="1 16">May be involved in the folding of the extracellular lipase during its passage through the periplasm.</text>
</comment>
<proteinExistence type="inferred from homology"/>
<reference evidence="20" key="1">
    <citation type="submission" date="2016-09" db="EMBL/GenBank/DDBJ databases">
        <authorList>
            <person name="Varghese N."/>
            <person name="Submissions S."/>
        </authorList>
    </citation>
    <scope>NUCLEOTIDE SEQUENCE [LARGE SCALE GENOMIC DNA]</scope>
    <source>
        <strain evidence="20">ANC 4667</strain>
    </source>
</reference>
<evidence type="ECO:0000256" key="9">
    <source>
        <dbReference type="ARBA" id="ARBA00022989"/>
    </source>
</evidence>
<evidence type="ECO:0000256" key="13">
    <source>
        <dbReference type="ARBA" id="ARBA00030948"/>
    </source>
</evidence>
<keyword evidence="6 16" id="KW-0997">Cell inner membrane</keyword>
<feature type="chain" id="PRO_5017383059" description="Lipase chaperone" evidence="18">
    <location>
        <begin position="33"/>
        <end position="343"/>
    </location>
</feature>
<comment type="subcellular location">
    <subcellularLocation>
        <location evidence="2">Cell inner membrane</location>
        <topology evidence="2">Single-pass membrane protein</topology>
        <orientation evidence="2">Periplasmic side</orientation>
    </subcellularLocation>
</comment>
<dbReference type="SUPFAM" id="SSF158855">
    <property type="entry name" value="Lipase chaperone-like"/>
    <property type="match status" value="1"/>
</dbReference>
<keyword evidence="7 16" id="KW-0812">Transmembrane</keyword>
<evidence type="ECO:0000256" key="10">
    <source>
        <dbReference type="ARBA" id="ARBA00023098"/>
    </source>
</evidence>
<sequence>MHKHHKLWIILVVILVCLGVLLFWLAPSQSTAEQTDAIQNLNAPPPTLTSSMPAPTDQSRAFVSPSQQDTEVNCQLRLDNANRLIVNEQTRNCFEYFITQYGEKDLKQIKHDFKAYIQQNYKEPALGQIIDLWNRYINYREKLGELQPPNIDKEDPKYYQSIFAHMKNLRKQLFSDYEIEGLFGTEDTYHEYTLNRMTVLADKSLTEAQKAQKLKDLFNQLPEDWKENLEQLNKLEDLRKLTADIKARGGSAEDIHQMRMNLVGPEATQRLETLDKQRNDWKDKINQYLAERDSIMKSGMSDEAKQQAVQKLRTQHFNKPQEQLRVGTFETIHDQGGKLPYTE</sequence>
<evidence type="ECO:0000256" key="5">
    <source>
        <dbReference type="ARBA" id="ARBA00022475"/>
    </source>
</evidence>
<dbReference type="Proteomes" id="UP000243468">
    <property type="component" value="Unassembled WGS sequence"/>
</dbReference>
<keyword evidence="18" id="KW-0732">Signal</keyword>
<dbReference type="GO" id="GO:0016042">
    <property type="term" value="P:lipid catabolic process"/>
    <property type="evidence" value="ECO:0007669"/>
    <property type="project" value="UniProtKB-UniRule"/>
</dbReference>
<name>A0A1G6MFU9_9GAMM</name>
<evidence type="ECO:0000256" key="11">
    <source>
        <dbReference type="ARBA" id="ARBA00023136"/>
    </source>
</evidence>
<dbReference type="AlphaFoldDB" id="A0A1G6MFU9"/>
<dbReference type="GO" id="GO:0051082">
    <property type="term" value="F:unfolded protein binding"/>
    <property type="evidence" value="ECO:0007669"/>
    <property type="project" value="UniProtKB-UniRule"/>
</dbReference>
<evidence type="ECO:0000256" key="17">
    <source>
        <dbReference type="SAM" id="MobiDB-lite"/>
    </source>
</evidence>
<evidence type="ECO:0000256" key="6">
    <source>
        <dbReference type="ARBA" id="ARBA00022519"/>
    </source>
</evidence>
<evidence type="ECO:0000256" key="8">
    <source>
        <dbReference type="ARBA" id="ARBA00022963"/>
    </source>
</evidence>
<feature type="signal peptide" evidence="18">
    <location>
        <begin position="1"/>
        <end position="32"/>
    </location>
</feature>
<evidence type="ECO:0000256" key="1">
    <source>
        <dbReference type="ARBA" id="ARBA00003280"/>
    </source>
</evidence>
<gene>
    <name evidence="16" type="primary">lifO</name>
    <name evidence="19" type="ORF">SAMN05421732_10832</name>
</gene>
<dbReference type="RefSeq" id="WP_092820165.1">
    <property type="nucleotide sequence ID" value="NZ_BAABKJ010000013.1"/>
</dbReference>
<evidence type="ECO:0000313" key="20">
    <source>
        <dbReference type="Proteomes" id="UP000243468"/>
    </source>
</evidence>
<dbReference type="STRING" id="1226327.SAMN05421732_10832"/>
<accession>A0A1G6MFU9</accession>
<dbReference type="OrthoDB" id="7025807at2"/>
<keyword evidence="8 16" id="KW-0442">Lipid degradation</keyword>
<evidence type="ECO:0000313" key="19">
    <source>
        <dbReference type="EMBL" id="SDC54331.1"/>
    </source>
</evidence>
<dbReference type="InterPro" id="IPR004961">
    <property type="entry name" value="Lipase_chaperone"/>
</dbReference>
<organism evidence="19 20">
    <name type="scientific">Acinetobacter kookii</name>
    <dbReference type="NCBI Taxonomy" id="1226327"/>
    <lineage>
        <taxon>Bacteria</taxon>
        <taxon>Pseudomonadati</taxon>
        <taxon>Pseudomonadota</taxon>
        <taxon>Gammaproteobacteria</taxon>
        <taxon>Moraxellales</taxon>
        <taxon>Moraxellaceae</taxon>
        <taxon>Acinetobacter</taxon>
    </lineage>
</organism>
<keyword evidence="11 16" id="KW-0472">Membrane</keyword>
<evidence type="ECO:0000256" key="18">
    <source>
        <dbReference type="SAM" id="SignalP"/>
    </source>
</evidence>
<evidence type="ECO:0000256" key="15">
    <source>
        <dbReference type="ARBA" id="ARBA00033028"/>
    </source>
</evidence>
<keyword evidence="9 16" id="KW-1133">Transmembrane helix</keyword>
<feature type="region of interest" description="Disordered" evidence="17">
    <location>
        <begin position="40"/>
        <end position="61"/>
    </location>
</feature>
<dbReference type="EMBL" id="FMYO01000008">
    <property type="protein sequence ID" value="SDC54331.1"/>
    <property type="molecule type" value="Genomic_DNA"/>
</dbReference>
<evidence type="ECO:0000256" key="16">
    <source>
        <dbReference type="HAMAP-Rule" id="MF_00790"/>
    </source>
</evidence>
<keyword evidence="5 16" id="KW-1003">Cell membrane</keyword>